<evidence type="ECO:0000256" key="3">
    <source>
        <dbReference type="ARBA" id="ARBA00019012"/>
    </source>
</evidence>
<dbReference type="GO" id="GO:0005829">
    <property type="term" value="C:cytosol"/>
    <property type="evidence" value="ECO:0007669"/>
    <property type="project" value="TreeGrafter"/>
</dbReference>
<dbReference type="NCBIfam" id="TIGR03725">
    <property type="entry name" value="T6A_YeaZ"/>
    <property type="match status" value="1"/>
</dbReference>
<dbReference type="GO" id="GO:0006508">
    <property type="term" value="P:proteolysis"/>
    <property type="evidence" value="ECO:0007669"/>
    <property type="project" value="UniProtKB-KW"/>
</dbReference>
<feature type="domain" description="Gcp-like" evidence="7">
    <location>
        <begin position="28"/>
        <end position="221"/>
    </location>
</feature>
<dbReference type="Gene3D" id="3.30.420.40">
    <property type="match status" value="2"/>
</dbReference>
<name>A0A0R0CGK3_9GAMM</name>
<dbReference type="GO" id="GO:0008233">
    <property type="term" value="F:peptidase activity"/>
    <property type="evidence" value="ECO:0007669"/>
    <property type="project" value="UniProtKB-KW"/>
</dbReference>
<dbReference type="CDD" id="cd24032">
    <property type="entry name" value="ASKHA_NBD_TsaB"/>
    <property type="match status" value="1"/>
</dbReference>
<comment type="subcellular location">
    <subcellularLocation>
        <location evidence="1">Cytoplasm</location>
    </subcellularLocation>
</comment>
<keyword evidence="4" id="KW-0963">Cytoplasm</keyword>
<dbReference type="RefSeq" id="WP_057632752.1">
    <property type="nucleotide sequence ID" value="NZ_LDJI01000011.1"/>
</dbReference>
<organism evidence="8 9">
    <name type="scientific">Stenotrophomonas humi</name>
    <dbReference type="NCBI Taxonomy" id="405444"/>
    <lineage>
        <taxon>Bacteria</taxon>
        <taxon>Pseudomonadati</taxon>
        <taxon>Pseudomonadota</taxon>
        <taxon>Gammaproteobacteria</taxon>
        <taxon>Lysobacterales</taxon>
        <taxon>Lysobacteraceae</taxon>
        <taxon>Stenotrophomonas</taxon>
    </lineage>
</organism>
<comment type="caution">
    <text evidence="8">The sequence shown here is derived from an EMBL/GenBank/DDBJ whole genome shotgun (WGS) entry which is preliminary data.</text>
</comment>
<keyword evidence="5" id="KW-0819">tRNA processing</keyword>
<evidence type="ECO:0000256" key="2">
    <source>
        <dbReference type="ARBA" id="ARBA00010493"/>
    </source>
</evidence>
<dbReference type="Pfam" id="PF00814">
    <property type="entry name" value="TsaD"/>
    <property type="match status" value="1"/>
</dbReference>
<evidence type="ECO:0000256" key="4">
    <source>
        <dbReference type="ARBA" id="ARBA00022490"/>
    </source>
</evidence>
<dbReference type="InterPro" id="IPR000905">
    <property type="entry name" value="Gcp-like_dom"/>
</dbReference>
<evidence type="ECO:0000259" key="7">
    <source>
        <dbReference type="Pfam" id="PF00814"/>
    </source>
</evidence>
<dbReference type="GO" id="GO:0002949">
    <property type="term" value="P:tRNA threonylcarbamoyladenosine modification"/>
    <property type="evidence" value="ECO:0007669"/>
    <property type="project" value="InterPro"/>
</dbReference>
<dbReference type="PATRIC" id="fig|405444.3.peg.179"/>
<evidence type="ECO:0000313" key="8">
    <source>
        <dbReference type="EMBL" id="KRG64884.1"/>
    </source>
</evidence>
<dbReference type="STRING" id="405444.ABB26_05910"/>
<dbReference type="InterPro" id="IPR022496">
    <property type="entry name" value="T6A_TsaB"/>
</dbReference>
<keyword evidence="8" id="KW-0378">Hydrolase</keyword>
<dbReference type="PANTHER" id="PTHR11735">
    <property type="entry name" value="TRNA N6-ADENOSINE THREONYLCARBAMOYLTRANSFERASE"/>
    <property type="match status" value="1"/>
</dbReference>
<evidence type="ECO:0000313" key="9">
    <source>
        <dbReference type="Proteomes" id="UP000050864"/>
    </source>
</evidence>
<dbReference type="InterPro" id="IPR043129">
    <property type="entry name" value="ATPase_NBD"/>
</dbReference>
<evidence type="ECO:0000256" key="1">
    <source>
        <dbReference type="ARBA" id="ARBA00004496"/>
    </source>
</evidence>
<dbReference type="EMBL" id="LDJI01000011">
    <property type="protein sequence ID" value="KRG64884.1"/>
    <property type="molecule type" value="Genomic_DNA"/>
</dbReference>
<keyword evidence="8" id="KW-0645">Protease</keyword>
<dbReference type="OrthoDB" id="9809995at2"/>
<comment type="similarity">
    <text evidence="2">Belongs to the KAE1 / TsaD family. TsaB subfamily.</text>
</comment>
<evidence type="ECO:0000256" key="6">
    <source>
        <dbReference type="ARBA" id="ARBA00032446"/>
    </source>
</evidence>
<evidence type="ECO:0000256" key="5">
    <source>
        <dbReference type="ARBA" id="ARBA00022694"/>
    </source>
</evidence>
<dbReference type="PANTHER" id="PTHR11735:SF11">
    <property type="entry name" value="TRNA THREONYLCARBAMOYLADENOSINE BIOSYNTHESIS PROTEIN TSAB"/>
    <property type="match status" value="1"/>
</dbReference>
<proteinExistence type="inferred from homology"/>
<gene>
    <name evidence="8" type="ORF">ABB26_05910</name>
</gene>
<dbReference type="FunFam" id="3.30.420.40:FF:000097">
    <property type="entry name" value="tRNA threonylcarbamoyladenosine biosynthesis protein TsaB"/>
    <property type="match status" value="1"/>
</dbReference>
<dbReference type="AlphaFoldDB" id="A0A0R0CGK3"/>
<dbReference type="SUPFAM" id="SSF53067">
    <property type="entry name" value="Actin-like ATPase domain"/>
    <property type="match status" value="2"/>
</dbReference>
<protein>
    <recommendedName>
        <fullName evidence="3">tRNA threonylcarbamoyladenosine biosynthesis protein TsaB</fullName>
    </recommendedName>
    <alternativeName>
        <fullName evidence="6">t(6)A37 threonylcarbamoyladenosine biosynthesis protein TsaB</fullName>
    </alternativeName>
</protein>
<accession>A0A0R0CGK3</accession>
<sequence>MKLLAFETATEACSVALHVDGQVLERFEIAPRRHAELSLPWAEQLLAEAGISRNQLDGIALSRGPGAFTGVRLAIAIAQGIALALDRPLLPVSTLQTLAMRAPQTASQVLASIDARMGEIYAACFVRNAGGELQLQGSEVVIAPEAFELPADESGWAGVGTGFAAVEGVLAARFHSRLTSLDAQALPCASDVLRIAVPAMLRGEGIAPELVQPAYLRDNVALTLVEQQALRDSKR</sequence>
<reference evidence="8 9" key="1">
    <citation type="submission" date="2015-05" db="EMBL/GenBank/DDBJ databases">
        <title>Genome sequencing and analysis of members of genus Stenotrophomonas.</title>
        <authorList>
            <person name="Patil P.P."/>
            <person name="Midha S."/>
            <person name="Patil P.B."/>
        </authorList>
    </citation>
    <scope>NUCLEOTIDE SEQUENCE [LARGE SCALE GENOMIC DNA]</scope>
    <source>
        <strain evidence="8 9">DSM 18929</strain>
    </source>
</reference>
<keyword evidence="9" id="KW-1185">Reference proteome</keyword>
<dbReference type="Proteomes" id="UP000050864">
    <property type="component" value="Unassembled WGS sequence"/>
</dbReference>